<proteinExistence type="predicted"/>
<dbReference type="Pfam" id="PF22284">
    <property type="entry name" value="DUF6961"/>
    <property type="match status" value="1"/>
</dbReference>
<sequence>MTPQQELWACASTVLSQHGGDAPLFVANRIGELALAGDTDGIRVWKAIAARIDQLTKADPTPH</sequence>
<evidence type="ECO:0000313" key="1">
    <source>
        <dbReference type="EMBL" id="TXC67712.1"/>
    </source>
</evidence>
<name>A0A5C6U3Z4_9SPHN</name>
<dbReference type="InterPro" id="IPR054234">
    <property type="entry name" value="DUF6961"/>
</dbReference>
<dbReference type="AlphaFoldDB" id="A0A5C6U3Z4"/>
<dbReference type="Proteomes" id="UP000321129">
    <property type="component" value="Unassembled WGS sequence"/>
</dbReference>
<dbReference type="RefSeq" id="WP_147123671.1">
    <property type="nucleotide sequence ID" value="NZ_VOPY01000004.1"/>
</dbReference>
<gene>
    <name evidence="1" type="ORF">FSZ31_12070</name>
</gene>
<accession>A0A5C6U3Z4</accession>
<keyword evidence="2" id="KW-1185">Reference proteome</keyword>
<protein>
    <submittedName>
        <fullName evidence="1">Uncharacterized protein</fullName>
    </submittedName>
</protein>
<dbReference type="EMBL" id="VOPY01000004">
    <property type="protein sequence ID" value="TXC67712.1"/>
    <property type="molecule type" value="Genomic_DNA"/>
</dbReference>
<evidence type="ECO:0000313" key="2">
    <source>
        <dbReference type="Proteomes" id="UP000321129"/>
    </source>
</evidence>
<reference evidence="1 2" key="1">
    <citation type="submission" date="2019-08" db="EMBL/GenBank/DDBJ databases">
        <title>Sphingorhabdus soil sp. nov., isolated from arctic soil.</title>
        <authorList>
            <person name="Liu Y."/>
        </authorList>
    </citation>
    <scope>NUCLEOTIDE SEQUENCE [LARGE SCALE GENOMIC DNA]</scope>
    <source>
        <strain evidence="1 2">D-2Q-5-6</strain>
    </source>
</reference>
<organism evidence="1 2">
    <name type="scientific">Flavisphingopyxis soli</name>
    <dbReference type="NCBI Taxonomy" id="2601267"/>
    <lineage>
        <taxon>Bacteria</taxon>
        <taxon>Pseudomonadati</taxon>
        <taxon>Pseudomonadota</taxon>
        <taxon>Alphaproteobacteria</taxon>
        <taxon>Sphingomonadales</taxon>
        <taxon>Sphingopyxidaceae</taxon>
        <taxon>Flavisphingopyxis</taxon>
    </lineage>
</organism>
<comment type="caution">
    <text evidence="1">The sequence shown here is derived from an EMBL/GenBank/DDBJ whole genome shotgun (WGS) entry which is preliminary data.</text>
</comment>